<protein>
    <recommendedName>
        <fullName evidence="3">VCBS repeat-containing protein</fullName>
    </recommendedName>
</protein>
<accession>A0A2N7PII1</accession>
<dbReference type="InterPro" id="IPR038165">
    <property type="entry name" value="FlgT_C_sf"/>
</dbReference>
<sequence>MNLLLFIILTLFFLINPLYGEITSKIYEDIKRDFEPLSALIIGLEGNEVILDKGRAQGVRPRDIFTVYKKVKKIVHPETKESLGFLKEPIGKVEVIRIEENFSIARILSKKEDFPIPAHAKKNADLKILIVSDGIVPDEGLFITLKNLLPESGVLFDPYLKFSQLTPQDLHAQKIDLVFAVGPRYIKVYNAYLDLIRAYGSPFTPQTQAFKEPINIPPPLERSFTLEFKQKTLFGKMPGEVLQAEITDLDGDGTPDLIYITPQELMAVQIKGGLLGKYKPEKGEIISLSVGPAGWVALNVYEKNLGLRSEILKYTNGVFQPVIRNLNLILQFVDYSGSGQKDTLLAQTFDPENFFGKEVYIVKREGNSLRYAKKIEVPQGFRLIGSNFVELDGDQKRELVTFLEDGRLAIYKDTQLVYSTPFPSAKHFYFKTLTIGKPGQESTKAVVYPVISPIIGDFNGDGIPDLLFVKAEFPLEKVAKDLKSLPLNQGHFQFFLLSYQGTYYFRALNLEENGVLSGLGLFGKNLFYLVTKGVYPGKTETELYSILY</sequence>
<dbReference type="AlphaFoldDB" id="A0A2N7PII1"/>
<reference evidence="1 2" key="1">
    <citation type="submission" date="2018-01" db="EMBL/GenBank/DDBJ databases">
        <title>Metagenomic assembled genomes from two thermal pools in the Uzon Caldera, Kamchatka, Russia.</title>
        <authorList>
            <person name="Wilkins L."/>
            <person name="Ettinger C."/>
        </authorList>
    </citation>
    <scope>NUCLEOTIDE SEQUENCE [LARGE SCALE GENOMIC DNA]</scope>
    <source>
        <strain evidence="1">ZAV-15</strain>
    </source>
</reference>
<evidence type="ECO:0000313" key="1">
    <source>
        <dbReference type="EMBL" id="PMP61401.1"/>
    </source>
</evidence>
<evidence type="ECO:0000313" key="2">
    <source>
        <dbReference type="Proteomes" id="UP000235731"/>
    </source>
</evidence>
<organism evidence="1 2">
    <name type="scientific">Caldimicrobium thiodismutans</name>
    <dbReference type="NCBI Taxonomy" id="1653476"/>
    <lineage>
        <taxon>Bacteria</taxon>
        <taxon>Pseudomonadati</taxon>
        <taxon>Thermodesulfobacteriota</taxon>
        <taxon>Thermodesulfobacteria</taxon>
        <taxon>Thermodesulfobacteriales</taxon>
        <taxon>Thermodesulfobacteriaceae</taxon>
        <taxon>Caldimicrobium</taxon>
    </lineage>
</organism>
<evidence type="ECO:0008006" key="3">
    <source>
        <dbReference type="Google" id="ProtNLM"/>
    </source>
</evidence>
<comment type="caution">
    <text evidence="1">The sequence shown here is derived from an EMBL/GenBank/DDBJ whole genome shotgun (WGS) entry which is preliminary data.</text>
</comment>
<dbReference type="Gene3D" id="2.40.10.410">
    <property type="entry name" value="FlgT, C-terminal domain"/>
    <property type="match status" value="1"/>
</dbReference>
<name>A0A2N7PII1_9BACT</name>
<dbReference type="SUPFAM" id="SSF69318">
    <property type="entry name" value="Integrin alpha N-terminal domain"/>
    <property type="match status" value="1"/>
</dbReference>
<gene>
    <name evidence="1" type="ORF">C0197_05795</name>
</gene>
<dbReference type="InterPro" id="IPR028994">
    <property type="entry name" value="Integrin_alpha_N"/>
</dbReference>
<dbReference type="Proteomes" id="UP000235731">
    <property type="component" value="Unassembled WGS sequence"/>
</dbReference>
<proteinExistence type="predicted"/>
<dbReference type="EMBL" id="PNIE01000085">
    <property type="protein sequence ID" value="PMP61401.1"/>
    <property type="molecule type" value="Genomic_DNA"/>
</dbReference>